<keyword evidence="7 12" id="KW-0812">Transmembrane</keyword>
<keyword evidence="5" id="KW-0597">Phosphoprotein</keyword>
<dbReference type="InterPro" id="IPR003594">
    <property type="entry name" value="HATPase_dom"/>
</dbReference>
<evidence type="ECO:0000256" key="12">
    <source>
        <dbReference type="SAM" id="Phobius"/>
    </source>
</evidence>
<protein>
    <recommendedName>
        <fullName evidence="3">histidine kinase</fullName>
        <ecNumber evidence="3">2.7.13.3</ecNumber>
    </recommendedName>
</protein>
<dbReference type="AlphaFoldDB" id="A0A7W1WRH1"/>
<dbReference type="InterPro" id="IPR050640">
    <property type="entry name" value="Bact_2-comp_sensor_kinase"/>
</dbReference>
<keyword evidence="4" id="KW-1003">Cell membrane</keyword>
<keyword evidence="9 12" id="KW-1133">Transmembrane helix</keyword>
<proteinExistence type="predicted"/>
<evidence type="ECO:0000256" key="1">
    <source>
        <dbReference type="ARBA" id="ARBA00000085"/>
    </source>
</evidence>
<dbReference type="InterPro" id="IPR010559">
    <property type="entry name" value="Sig_transdc_His_kin_internal"/>
</dbReference>
<evidence type="ECO:0000256" key="8">
    <source>
        <dbReference type="ARBA" id="ARBA00022777"/>
    </source>
</evidence>
<evidence type="ECO:0000313" key="14">
    <source>
        <dbReference type="EMBL" id="MBA4494579.1"/>
    </source>
</evidence>
<feature type="domain" description="HAMP" evidence="13">
    <location>
        <begin position="329"/>
        <end position="381"/>
    </location>
</feature>
<feature type="transmembrane region" description="Helical" evidence="12">
    <location>
        <begin position="27"/>
        <end position="48"/>
    </location>
</feature>
<dbReference type="CDD" id="cd06225">
    <property type="entry name" value="HAMP"/>
    <property type="match status" value="1"/>
</dbReference>
<evidence type="ECO:0000256" key="10">
    <source>
        <dbReference type="ARBA" id="ARBA00023012"/>
    </source>
</evidence>
<evidence type="ECO:0000256" key="7">
    <source>
        <dbReference type="ARBA" id="ARBA00022692"/>
    </source>
</evidence>
<evidence type="ECO:0000256" key="5">
    <source>
        <dbReference type="ARBA" id="ARBA00022553"/>
    </source>
</evidence>
<dbReference type="InterPro" id="IPR036890">
    <property type="entry name" value="HATPase_C_sf"/>
</dbReference>
<organism evidence="14 15">
    <name type="scientific">Paenactinomyces guangxiensis</name>
    <dbReference type="NCBI Taxonomy" id="1490290"/>
    <lineage>
        <taxon>Bacteria</taxon>
        <taxon>Bacillati</taxon>
        <taxon>Bacillota</taxon>
        <taxon>Bacilli</taxon>
        <taxon>Bacillales</taxon>
        <taxon>Thermoactinomycetaceae</taxon>
        <taxon>Paenactinomyces</taxon>
    </lineage>
</organism>
<dbReference type="GO" id="GO:0000155">
    <property type="term" value="F:phosphorelay sensor kinase activity"/>
    <property type="evidence" value="ECO:0007669"/>
    <property type="project" value="InterPro"/>
</dbReference>
<dbReference type="CDD" id="cd18773">
    <property type="entry name" value="PDC1_HK_sensor"/>
    <property type="match status" value="1"/>
</dbReference>
<evidence type="ECO:0000256" key="2">
    <source>
        <dbReference type="ARBA" id="ARBA00004651"/>
    </source>
</evidence>
<dbReference type="InterPro" id="IPR033479">
    <property type="entry name" value="dCache_1"/>
</dbReference>
<dbReference type="CDD" id="cd12912">
    <property type="entry name" value="PDC2_MCP_like"/>
    <property type="match status" value="1"/>
</dbReference>
<dbReference type="Gene3D" id="1.10.8.500">
    <property type="entry name" value="HAMP domain in histidine kinase"/>
    <property type="match status" value="1"/>
</dbReference>
<dbReference type="Pfam" id="PF02518">
    <property type="entry name" value="HATPase_c"/>
    <property type="match status" value="1"/>
</dbReference>
<keyword evidence="6" id="KW-0808">Transferase</keyword>
<reference evidence="14 15" key="1">
    <citation type="submission" date="2020-07" db="EMBL/GenBank/DDBJ databases">
        <authorList>
            <person name="Feng H."/>
        </authorList>
    </citation>
    <scope>NUCLEOTIDE SEQUENCE [LARGE SCALE GENOMIC DNA]</scope>
    <source>
        <strain evidence="15">s-10</strain>
    </source>
</reference>
<sequence length="619" mass="71254">MKALWEKLTEYIHILILVRNRPLMVKLFVFSTFLVIFPILVVAVIAYYQSSVELEEETKRFSLQVIQQVETHIEYYLRDFEITNLKITNSPEMIAFLKIKNFHTTEADAMRKSVLSMLKNVKFSRADISNITVLLDNNQVVDTLGARNYYPAEKLRDEYWYPSVPKNGLPMLVSRTIKLKNKEEPVISMVRRLYSPDTLQPVGILVIDINFKRIEEMSDKVSVSRNGYFFILDSNGHYVYHPDPEKLGEKAEFTHLMPTDAKESGTFLLKNEKEEFFTYTFSPDLGWRFFTSTPYSDMTTGIMQIGKTLTWTVAISLVLAYVLGYGFATSLVRPIKRLQAFMKNVEIGNLSRRVKVETKDEIGQLSAGFNKMVEKLSRLLEEVYFARLRETEMCLRQKEMELKVLQSQINPHFLYNSLETMRGMALERDMEDLSMMASSLGQLLRYNLKHDSPTVALREELRFCEMYLQIQKYRFGDRFEYRFDIPDWATEMQVLKFSLQPFVENCFKHGIGSAAEKVKITISVARSSDSSFVILIKDTGTGMSAETLQSVRRNLNRTETAGGGPNIGIANVHRRIIHLFGSKFGVGIQSKPGTGTEIMIKMPMAKSKEEDYEQHLVGG</sequence>
<dbReference type="PROSITE" id="PS50885">
    <property type="entry name" value="HAMP"/>
    <property type="match status" value="1"/>
</dbReference>
<keyword evidence="15" id="KW-1185">Reference proteome</keyword>
<dbReference type="Pfam" id="PF00672">
    <property type="entry name" value="HAMP"/>
    <property type="match status" value="1"/>
</dbReference>
<comment type="catalytic activity">
    <reaction evidence="1">
        <text>ATP + protein L-histidine = ADP + protein N-phospho-L-histidine.</text>
        <dbReference type="EC" id="2.7.13.3"/>
    </reaction>
</comment>
<keyword evidence="10" id="KW-0902">Two-component regulatory system</keyword>
<name>A0A7W1WRH1_9BACL</name>
<dbReference type="EC" id="2.7.13.3" evidence="3"/>
<dbReference type="PANTHER" id="PTHR34220">
    <property type="entry name" value="SENSOR HISTIDINE KINASE YPDA"/>
    <property type="match status" value="1"/>
</dbReference>
<accession>A0A7W1WRH1</accession>
<dbReference type="Gene3D" id="3.30.565.10">
    <property type="entry name" value="Histidine kinase-like ATPase, C-terminal domain"/>
    <property type="match status" value="1"/>
</dbReference>
<dbReference type="EMBL" id="JACEIQ010000008">
    <property type="protein sequence ID" value="MBA4494579.1"/>
    <property type="molecule type" value="Genomic_DNA"/>
</dbReference>
<dbReference type="InterPro" id="IPR004358">
    <property type="entry name" value="Sig_transdc_His_kin-like_C"/>
</dbReference>
<dbReference type="Pfam" id="PF02743">
    <property type="entry name" value="dCache_1"/>
    <property type="match status" value="1"/>
</dbReference>
<comment type="caution">
    <text evidence="14">The sequence shown here is derived from an EMBL/GenBank/DDBJ whole genome shotgun (WGS) entry which is preliminary data.</text>
</comment>
<keyword evidence="11 12" id="KW-0472">Membrane</keyword>
<dbReference type="SUPFAM" id="SSF55874">
    <property type="entry name" value="ATPase domain of HSP90 chaperone/DNA topoisomerase II/histidine kinase"/>
    <property type="match status" value="1"/>
</dbReference>
<comment type="subcellular location">
    <subcellularLocation>
        <location evidence="2">Cell membrane</location>
        <topology evidence="2">Multi-pass membrane protein</topology>
    </subcellularLocation>
</comment>
<evidence type="ECO:0000256" key="11">
    <source>
        <dbReference type="ARBA" id="ARBA00023136"/>
    </source>
</evidence>
<dbReference type="PRINTS" id="PR00344">
    <property type="entry name" value="BCTRLSENSOR"/>
</dbReference>
<dbReference type="SUPFAM" id="SSF158472">
    <property type="entry name" value="HAMP domain-like"/>
    <property type="match status" value="1"/>
</dbReference>
<dbReference type="GO" id="GO:0005886">
    <property type="term" value="C:plasma membrane"/>
    <property type="evidence" value="ECO:0007669"/>
    <property type="project" value="UniProtKB-SubCell"/>
</dbReference>
<dbReference type="Proteomes" id="UP000535491">
    <property type="component" value="Unassembled WGS sequence"/>
</dbReference>
<feature type="transmembrane region" description="Helical" evidence="12">
    <location>
        <begin position="309"/>
        <end position="332"/>
    </location>
</feature>
<evidence type="ECO:0000259" key="13">
    <source>
        <dbReference type="PROSITE" id="PS50885"/>
    </source>
</evidence>
<evidence type="ECO:0000256" key="3">
    <source>
        <dbReference type="ARBA" id="ARBA00012438"/>
    </source>
</evidence>
<gene>
    <name evidence="14" type="ORF">H1191_09705</name>
</gene>
<evidence type="ECO:0000256" key="6">
    <source>
        <dbReference type="ARBA" id="ARBA00022679"/>
    </source>
</evidence>
<evidence type="ECO:0000313" key="15">
    <source>
        <dbReference type="Proteomes" id="UP000535491"/>
    </source>
</evidence>
<keyword evidence="8 14" id="KW-0418">Kinase</keyword>
<evidence type="ECO:0000256" key="9">
    <source>
        <dbReference type="ARBA" id="ARBA00022989"/>
    </source>
</evidence>
<dbReference type="Gene3D" id="3.30.450.20">
    <property type="entry name" value="PAS domain"/>
    <property type="match status" value="1"/>
</dbReference>
<dbReference type="SMART" id="SM00304">
    <property type="entry name" value="HAMP"/>
    <property type="match status" value="1"/>
</dbReference>
<evidence type="ECO:0000256" key="4">
    <source>
        <dbReference type="ARBA" id="ARBA00022475"/>
    </source>
</evidence>
<dbReference type="InterPro" id="IPR003660">
    <property type="entry name" value="HAMP_dom"/>
</dbReference>
<dbReference type="PANTHER" id="PTHR34220:SF7">
    <property type="entry name" value="SENSOR HISTIDINE KINASE YPDA"/>
    <property type="match status" value="1"/>
</dbReference>
<dbReference type="RefSeq" id="WP_181751820.1">
    <property type="nucleotide sequence ID" value="NZ_JACEIQ010000008.1"/>
</dbReference>
<dbReference type="Pfam" id="PF06580">
    <property type="entry name" value="His_kinase"/>
    <property type="match status" value="1"/>
</dbReference>